<gene>
    <name evidence="1" type="ORF">MM415A02894_0003</name>
    <name evidence="2" type="ORF">MM415B03217_0003</name>
</gene>
<evidence type="ECO:0000313" key="2">
    <source>
        <dbReference type="EMBL" id="QJA91976.1"/>
    </source>
</evidence>
<reference evidence="2" key="1">
    <citation type="submission" date="2020-03" db="EMBL/GenBank/DDBJ databases">
        <title>The deep terrestrial virosphere.</title>
        <authorList>
            <person name="Holmfeldt K."/>
            <person name="Nilsson E."/>
            <person name="Simone D."/>
            <person name="Lopez-Fernandez M."/>
            <person name="Wu X."/>
            <person name="de Brujin I."/>
            <person name="Lundin D."/>
            <person name="Andersson A."/>
            <person name="Bertilsson S."/>
            <person name="Dopson M."/>
        </authorList>
    </citation>
    <scope>NUCLEOTIDE SEQUENCE</scope>
    <source>
        <strain evidence="1">MM415A02894</strain>
        <strain evidence="2">MM415B03217</strain>
    </source>
</reference>
<organism evidence="2">
    <name type="scientific">viral metagenome</name>
    <dbReference type="NCBI Taxonomy" id="1070528"/>
    <lineage>
        <taxon>unclassified sequences</taxon>
        <taxon>metagenomes</taxon>
        <taxon>organismal metagenomes</taxon>
    </lineage>
</organism>
<accession>A0A6M3LAI8</accession>
<dbReference type="AlphaFoldDB" id="A0A6M3LAI8"/>
<name>A0A6M3LAI8_9ZZZZ</name>
<sequence>MKNCYECNFAKIGNWCKKKLKIITSPYITHCDDFENERGVWYILKGGNNEIQK</sequence>
<evidence type="ECO:0000313" key="1">
    <source>
        <dbReference type="EMBL" id="QJA72143.1"/>
    </source>
</evidence>
<proteinExistence type="predicted"/>
<protein>
    <submittedName>
        <fullName evidence="2">Uncharacterized protein</fullName>
    </submittedName>
</protein>
<dbReference type="EMBL" id="MT141928">
    <property type="protein sequence ID" value="QJA72143.1"/>
    <property type="molecule type" value="Genomic_DNA"/>
</dbReference>
<dbReference type="EMBL" id="MT143028">
    <property type="protein sequence ID" value="QJA91976.1"/>
    <property type="molecule type" value="Genomic_DNA"/>
</dbReference>